<reference evidence="1 2" key="1">
    <citation type="journal article" date="2016" name="Nat. Commun.">
        <title>Thousands of microbial genomes shed light on interconnected biogeochemical processes in an aquifer system.</title>
        <authorList>
            <person name="Anantharaman K."/>
            <person name="Brown C.T."/>
            <person name="Hug L.A."/>
            <person name="Sharon I."/>
            <person name="Castelle C.J."/>
            <person name="Probst A.J."/>
            <person name="Thomas B.C."/>
            <person name="Singh A."/>
            <person name="Wilkins M.J."/>
            <person name="Karaoz U."/>
            <person name="Brodie E.L."/>
            <person name="Williams K.H."/>
            <person name="Hubbard S.S."/>
            <person name="Banfield J.F."/>
        </authorList>
    </citation>
    <scope>NUCLEOTIDE SEQUENCE [LARGE SCALE GENOMIC DNA]</scope>
</reference>
<dbReference type="Proteomes" id="UP000176755">
    <property type="component" value="Unassembled WGS sequence"/>
</dbReference>
<dbReference type="AlphaFoldDB" id="A0A1G2E080"/>
<organism evidence="1 2">
    <name type="scientific">Candidatus Nealsonbacteria bacterium RBG_13_42_11</name>
    <dbReference type="NCBI Taxonomy" id="1801663"/>
    <lineage>
        <taxon>Bacteria</taxon>
        <taxon>Candidatus Nealsoniibacteriota</taxon>
    </lineage>
</organism>
<name>A0A1G2E080_9BACT</name>
<evidence type="ECO:0000313" key="2">
    <source>
        <dbReference type="Proteomes" id="UP000176755"/>
    </source>
</evidence>
<gene>
    <name evidence="1" type="ORF">A2175_00430</name>
</gene>
<proteinExistence type="predicted"/>
<accession>A0A1G2E080</accession>
<sequence>MSIYSKEFDYICEECKKKSKPANVWDFLVGENGVICCKCGKKIEPGVKFFTKRKPMTIFAPRSIKH</sequence>
<comment type="caution">
    <text evidence="1">The sequence shown here is derived from an EMBL/GenBank/DDBJ whole genome shotgun (WGS) entry which is preliminary data.</text>
</comment>
<protein>
    <submittedName>
        <fullName evidence="1">Uncharacterized protein</fullName>
    </submittedName>
</protein>
<dbReference type="STRING" id="1801663.A2175_00430"/>
<evidence type="ECO:0000313" key="1">
    <source>
        <dbReference type="EMBL" id="OGZ18740.1"/>
    </source>
</evidence>
<dbReference type="EMBL" id="MHLY01000007">
    <property type="protein sequence ID" value="OGZ18740.1"/>
    <property type="molecule type" value="Genomic_DNA"/>
</dbReference>